<dbReference type="Gene3D" id="2.30.40.10">
    <property type="entry name" value="Urease, subunit C, domain 1"/>
    <property type="match status" value="1"/>
</dbReference>
<organism evidence="7 8">
    <name type="scientific">Mediterraneibacter faecis</name>
    <dbReference type="NCBI Taxonomy" id="592978"/>
    <lineage>
        <taxon>Bacteria</taxon>
        <taxon>Bacillati</taxon>
        <taxon>Bacillota</taxon>
        <taxon>Clostridia</taxon>
        <taxon>Lachnospirales</taxon>
        <taxon>Lachnospiraceae</taxon>
        <taxon>Mediterraneibacter</taxon>
    </lineage>
</organism>
<comment type="cofactor">
    <cofactor evidence="1">
        <name>Zn(2+)</name>
        <dbReference type="ChEBI" id="CHEBI:29105"/>
    </cofactor>
</comment>
<keyword evidence="8" id="KW-1185">Reference proteome</keyword>
<protein>
    <submittedName>
        <fullName evidence="7">Dihydropyrimidinase</fullName>
        <ecNumber evidence="7">3.5.2.2</ecNumber>
    </submittedName>
</protein>
<evidence type="ECO:0000313" key="7">
    <source>
        <dbReference type="EMBL" id="MTR75601.1"/>
    </source>
</evidence>
<dbReference type="EC" id="3.5.2.2" evidence="7"/>
<evidence type="ECO:0000256" key="5">
    <source>
        <dbReference type="PIRSR" id="PIRSR611778-50"/>
    </source>
</evidence>
<dbReference type="Proteomes" id="UP000448177">
    <property type="component" value="Unassembled WGS sequence"/>
</dbReference>
<dbReference type="PANTHER" id="PTHR11647">
    <property type="entry name" value="HYDRANTOINASE/DIHYDROPYRIMIDINASE FAMILY MEMBER"/>
    <property type="match status" value="1"/>
</dbReference>
<dbReference type="CDD" id="cd01314">
    <property type="entry name" value="D-HYD"/>
    <property type="match status" value="1"/>
</dbReference>
<comment type="similarity">
    <text evidence="2">Belongs to the metallo-dependent hydrolases superfamily. Hydantoinase/dihydropyrimidinase family.</text>
</comment>
<keyword evidence="4 7" id="KW-0378">Hydrolase</keyword>
<accession>A0A844KC65</accession>
<comment type="PTM">
    <text evidence="5">Carbamylation allows a single lysine to coordinate two divalent metal cations.</text>
</comment>
<dbReference type="InterPro" id="IPR032466">
    <property type="entry name" value="Metal_Hydrolase"/>
</dbReference>
<evidence type="ECO:0000256" key="2">
    <source>
        <dbReference type="ARBA" id="ARBA00008829"/>
    </source>
</evidence>
<dbReference type="SUPFAM" id="SSF51556">
    <property type="entry name" value="Metallo-dependent hydrolases"/>
    <property type="match status" value="1"/>
</dbReference>
<dbReference type="InterPro" id="IPR011778">
    <property type="entry name" value="Hydantoinase/dihydroPyrase"/>
</dbReference>
<reference evidence="7 8" key="1">
    <citation type="journal article" date="2019" name="Nat. Med.">
        <title>A library of human gut bacterial isolates paired with longitudinal multiomics data enables mechanistic microbiome research.</title>
        <authorList>
            <person name="Poyet M."/>
            <person name="Groussin M."/>
            <person name="Gibbons S.M."/>
            <person name="Avila-Pacheco J."/>
            <person name="Jiang X."/>
            <person name="Kearney S.M."/>
            <person name="Perrotta A.R."/>
            <person name="Berdy B."/>
            <person name="Zhao S."/>
            <person name="Lieberman T.D."/>
            <person name="Swanson P.K."/>
            <person name="Smith M."/>
            <person name="Roesemann S."/>
            <person name="Alexander J.E."/>
            <person name="Rich S.A."/>
            <person name="Livny J."/>
            <person name="Vlamakis H."/>
            <person name="Clish C."/>
            <person name="Bullock K."/>
            <person name="Deik A."/>
            <person name="Scott J."/>
            <person name="Pierce K.A."/>
            <person name="Xavier R.J."/>
            <person name="Alm E.J."/>
        </authorList>
    </citation>
    <scope>NUCLEOTIDE SEQUENCE [LARGE SCALE GENOMIC DNA]</scope>
    <source>
        <strain evidence="7 8">BIOML-A1</strain>
    </source>
</reference>
<feature type="modified residue" description="N6-carboxylysine" evidence="5">
    <location>
        <position position="154"/>
    </location>
</feature>
<keyword evidence="3" id="KW-0479">Metal-binding</keyword>
<evidence type="ECO:0000256" key="4">
    <source>
        <dbReference type="ARBA" id="ARBA00022801"/>
    </source>
</evidence>
<gene>
    <name evidence="7" type="primary">hydA</name>
    <name evidence="7" type="ORF">GMD21_02665</name>
</gene>
<dbReference type="EMBL" id="WNAF01000001">
    <property type="protein sequence ID" value="MTR75601.1"/>
    <property type="molecule type" value="Genomic_DNA"/>
</dbReference>
<dbReference type="Gene3D" id="3.20.20.140">
    <property type="entry name" value="Metal-dependent hydrolases"/>
    <property type="match status" value="1"/>
</dbReference>
<evidence type="ECO:0000256" key="3">
    <source>
        <dbReference type="ARBA" id="ARBA00022723"/>
    </source>
</evidence>
<evidence type="ECO:0000259" key="6">
    <source>
        <dbReference type="Pfam" id="PF01979"/>
    </source>
</evidence>
<dbReference type="SUPFAM" id="SSF51338">
    <property type="entry name" value="Composite domain of metallo-dependent hydrolases"/>
    <property type="match status" value="1"/>
</dbReference>
<dbReference type="NCBIfam" id="TIGR02033">
    <property type="entry name" value="D-hydantoinase"/>
    <property type="match status" value="1"/>
</dbReference>
<dbReference type="GO" id="GO:0004157">
    <property type="term" value="F:dihydropyrimidinase activity"/>
    <property type="evidence" value="ECO:0007669"/>
    <property type="project" value="UniProtKB-EC"/>
</dbReference>
<dbReference type="AlphaFoldDB" id="A0A844KC65"/>
<comment type="caution">
    <text evidence="7">The sequence shown here is derived from an EMBL/GenBank/DDBJ whole genome shotgun (WGS) entry which is preliminary data.</text>
</comment>
<sequence>MMKTLVKNGMIVSPEDTYEADVLIEDGVIECIGKNLEAKFGDADKVIDAKGKYVLPGGIDVHTHMDIDVGIARAVDDFYTGTVAAACGGTTTIVDHMGFGPAGCPLHHQLDVYHGLADDKAVIDYGFHGVVQHVDESILNELETMMDDGVQSTKVYMTYGYKIDDDGILEVLKKMKELHGITAFHCENHYVVEHLKKEYGDAGKTAPIYHAKSRPNLAEAEAVRRVLYLAKLVGDAPVYIVHLSCKESLEAVEEARRNGQKNIFVETCTQYLTLTEDRYKDPDGLKYIMSPPLRTQQDLDALWKGLEAGEIQIVATDHCPFNYAKEKQDGKDDFRKCPNGAPGVEERMILLFSEGVMKNKISINKLVEVACTNPAKVYGMYPKKGIIEPGADGDLVIIDADAKQTLTHKMMHGAVDYTSYEGTDLHGKIDLVMQRGNIIAENNEFKGNRGDGKYLYRKPFLGDL</sequence>
<dbReference type="GO" id="GO:0005829">
    <property type="term" value="C:cytosol"/>
    <property type="evidence" value="ECO:0007669"/>
    <property type="project" value="TreeGrafter"/>
</dbReference>
<dbReference type="InterPro" id="IPR050378">
    <property type="entry name" value="Metallo-dep_Hydrolases_sf"/>
</dbReference>
<dbReference type="Pfam" id="PF01979">
    <property type="entry name" value="Amidohydro_1"/>
    <property type="match status" value="1"/>
</dbReference>
<name>A0A844KC65_9FIRM</name>
<evidence type="ECO:0000256" key="1">
    <source>
        <dbReference type="ARBA" id="ARBA00001947"/>
    </source>
</evidence>
<evidence type="ECO:0000313" key="8">
    <source>
        <dbReference type="Proteomes" id="UP000448177"/>
    </source>
</evidence>
<dbReference type="InterPro" id="IPR011059">
    <property type="entry name" value="Metal-dep_hydrolase_composite"/>
</dbReference>
<dbReference type="FunFam" id="3.20.20.140:FF:000174">
    <property type="entry name" value="Dihydropyrimidinase-related protein 2"/>
    <property type="match status" value="1"/>
</dbReference>
<dbReference type="InterPro" id="IPR006680">
    <property type="entry name" value="Amidohydro-rel"/>
</dbReference>
<proteinExistence type="inferred from homology"/>
<feature type="domain" description="Amidohydrolase-related" evidence="6">
    <location>
        <begin position="53"/>
        <end position="438"/>
    </location>
</feature>
<dbReference type="PANTHER" id="PTHR11647:SF1">
    <property type="entry name" value="COLLAPSIN RESPONSE MEDIATOR PROTEIN"/>
    <property type="match status" value="1"/>
</dbReference>
<dbReference type="GO" id="GO:0046872">
    <property type="term" value="F:metal ion binding"/>
    <property type="evidence" value="ECO:0007669"/>
    <property type="project" value="UniProtKB-KW"/>
</dbReference>